<accession>A0AC61MR46</accession>
<dbReference type="Proteomes" id="UP000595814">
    <property type="component" value="Chromosome"/>
</dbReference>
<organism evidence="1 2">
    <name type="scientific">Miniphocaeibacter halophilus</name>
    <dbReference type="NCBI Taxonomy" id="2931922"/>
    <lineage>
        <taxon>Bacteria</taxon>
        <taxon>Bacillati</taxon>
        <taxon>Bacillota</taxon>
        <taxon>Tissierellia</taxon>
        <taxon>Tissierellales</taxon>
        <taxon>Peptoniphilaceae</taxon>
        <taxon>Miniphocaeibacter</taxon>
    </lineage>
</organism>
<gene>
    <name evidence="1" type="ORF">JFY71_06105</name>
</gene>
<protein>
    <submittedName>
        <fullName evidence="1">Thioredoxin family protein</fullName>
    </submittedName>
</protein>
<proteinExistence type="predicted"/>
<sequence>MTKGFKLIKTIVILLITFVIMYIVFQYDSSKYTYENNIKSFEKVNMDVIESNLLEYNNKFIYFGMEDCNNCRKNISETVDFVKDNNLEVIYIDLNKEMERDSKLTNKIIDEYKIYNTPTLAYIKEGKLVKLEEDISSKKSISNFLMQLENKDYTLNQ</sequence>
<evidence type="ECO:0000313" key="1">
    <source>
        <dbReference type="EMBL" id="QQK06919.1"/>
    </source>
</evidence>
<reference evidence="1 2" key="1">
    <citation type="journal article" date="2022" name="Int. J. Syst. Evol. Microbiol.">
        <title>Miniphocaeibacter halophilus sp. nov., an ammonium-tolerant acetate-producing bacterium isolated from a biogas system.</title>
        <authorList>
            <person name="Schnurer A."/>
            <person name="Singh A."/>
            <person name="Bi S."/>
            <person name="Qiao W."/>
            <person name="Westerholm M."/>
        </authorList>
    </citation>
    <scope>NUCLEOTIDE SEQUENCE [LARGE SCALE GENOMIC DNA]</scope>
    <source>
        <strain evidence="1 2">AMB_01</strain>
    </source>
</reference>
<evidence type="ECO:0000313" key="2">
    <source>
        <dbReference type="Proteomes" id="UP000595814"/>
    </source>
</evidence>
<dbReference type="EMBL" id="CP066744">
    <property type="protein sequence ID" value="QQK06919.1"/>
    <property type="molecule type" value="Genomic_DNA"/>
</dbReference>
<keyword evidence="2" id="KW-1185">Reference proteome</keyword>
<name>A0AC61MR46_9FIRM</name>